<dbReference type="Proteomes" id="UP000178977">
    <property type="component" value="Unassembled WGS sequence"/>
</dbReference>
<dbReference type="PANTHER" id="PTHR43000">
    <property type="entry name" value="DTDP-D-GLUCOSE 4,6-DEHYDRATASE-RELATED"/>
    <property type="match status" value="1"/>
</dbReference>
<accession>A0A1G2LBQ3</accession>
<protein>
    <submittedName>
        <fullName evidence="3">Epimerase</fullName>
    </submittedName>
</protein>
<feature type="transmembrane region" description="Helical" evidence="1">
    <location>
        <begin position="12"/>
        <end position="29"/>
    </location>
</feature>
<dbReference type="InterPro" id="IPR016040">
    <property type="entry name" value="NAD(P)-bd_dom"/>
</dbReference>
<evidence type="ECO:0000256" key="1">
    <source>
        <dbReference type="SAM" id="Phobius"/>
    </source>
</evidence>
<dbReference type="Gene3D" id="3.90.25.10">
    <property type="entry name" value="UDP-galactose 4-epimerase, domain 1"/>
    <property type="match status" value="1"/>
</dbReference>
<dbReference type="EMBL" id="MHQT01000031">
    <property type="protein sequence ID" value="OHA09047.1"/>
    <property type="molecule type" value="Genomic_DNA"/>
</dbReference>
<dbReference type="STRING" id="1802281.A3A44_00615"/>
<reference evidence="3 4" key="1">
    <citation type="journal article" date="2016" name="Nat. Commun.">
        <title>Thousands of microbial genomes shed light on interconnected biogeochemical processes in an aquifer system.</title>
        <authorList>
            <person name="Anantharaman K."/>
            <person name="Brown C.T."/>
            <person name="Hug L.A."/>
            <person name="Sharon I."/>
            <person name="Castelle C.J."/>
            <person name="Probst A.J."/>
            <person name="Thomas B.C."/>
            <person name="Singh A."/>
            <person name="Wilkins M.J."/>
            <person name="Karaoz U."/>
            <person name="Brodie E.L."/>
            <person name="Williams K.H."/>
            <person name="Hubbard S.S."/>
            <person name="Banfield J.F."/>
        </authorList>
    </citation>
    <scope>NUCLEOTIDE SEQUENCE [LARGE SCALE GENOMIC DNA]</scope>
</reference>
<sequence length="357" mass="40472">MAEKRRKSKSILITGGAGFIGSNTLLYLYPRYPRYEYIVLDALTYAGDIRNIPPEIHKARNFRFIYGDVRNTKLVDHLVSGVSHVIHFAAETHVARSIYDDSNFFTTDVLGTQCIANAVLNHRKNIERFIHISTSEVYGTAQARIMAEDHPLVPASPYAAAKAGADRLVEAYYLTYRIPAVIIRPFNQFGPRQHLEKLIPRFITSCLMNQPLTVHGSGRSQRDFTYVDDLSRAIDLILHAPREKVEGHVFNVGSGESHSIGEIARTILSVMNNTSPEKKIVYSESIQNIGDRPGQVYRHTASNDKIRKALGWKPEITFDQGLAKTIGWYAANRDWWQDKVWMQHVPIETSEGKIELH</sequence>
<keyword evidence="1" id="KW-1133">Transmembrane helix</keyword>
<dbReference type="SUPFAM" id="SSF51735">
    <property type="entry name" value="NAD(P)-binding Rossmann-fold domains"/>
    <property type="match status" value="1"/>
</dbReference>
<evidence type="ECO:0000313" key="3">
    <source>
        <dbReference type="EMBL" id="OHA09047.1"/>
    </source>
</evidence>
<feature type="domain" description="NAD(P)-binding" evidence="2">
    <location>
        <begin position="12"/>
        <end position="325"/>
    </location>
</feature>
<keyword evidence="1" id="KW-0812">Transmembrane</keyword>
<evidence type="ECO:0000313" key="4">
    <source>
        <dbReference type="Proteomes" id="UP000178977"/>
    </source>
</evidence>
<dbReference type="InterPro" id="IPR036291">
    <property type="entry name" value="NAD(P)-bd_dom_sf"/>
</dbReference>
<proteinExistence type="predicted"/>
<comment type="caution">
    <text evidence="3">The sequence shown here is derived from an EMBL/GenBank/DDBJ whole genome shotgun (WGS) entry which is preliminary data.</text>
</comment>
<gene>
    <name evidence="3" type="ORF">A3A44_00615</name>
</gene>
<keyword evidence="1" id="KW-0472">Membrane</keyword>
<evidence type="ECO:0000259" key="2">
    <source>
        <dbReference type="Pfam" id="PF16363"/>
    </source>
</evidence>
<name>A0A1G2LBQ3_9BACT</name>
<organism evidence="3 4">
    <name type="scientific">Candidatus Sungbacteria bacterium RIFCSPLOWO2_01_FULL_60_25</name>
    <dbReference type="NCBI Taxonomy" id="1802281"/>
    <lineage>
        <taxon>Bacteria</taxon>
        <taxon>Candidatus Sungiibacteriota</taxon>
    </lineage>
</organism>
<dbReference type="Pfam" id="PF16363">
    <property type="entry name" value="GDP_Man_Dehyd"/>
    <property type="match status" value="1"/>
</dbReference>
<dbReference type="Gene3D" id="3.40.50.720">
    <property type="entry name" value="NAD(P)-binding Rossmann-like Domain"/>
    <property type="match status" value="1"/>
</dbReference>
<dbReference type="AlphaFoldDB" id="A0A1G2LBQ3"/>